<dbReference type="InterPro" id="IPR001878">
    <property type="entry name" value="Znf_CCHC"/>
</dbReference>
<dbReference type="InterPro" id="IPR051714">
    <property type="entry name" value="Znf_CCHC_NABP"/>
</dbReference>
<dbReference type="Gene3D" id="4.10.60.10">
    <property type="entry name" value="Zinc finger, CCHC-type"/>
    <property type="match status" value="6"/>
</dbReference>
<gene>
    <name evidence="3" type="ORF">OT_ostta11g01570</name>
</gene>
<dbReference type="InParanoid" id="A0A090M5V2"/>
<dbReference type="KEGG" id="ota:OT_ostta11g01570"/>
<feature type="domain" description="CCHC-type" evidence="2">
    <location>
        <begin position="188"/>
        <end position="203"/>
    </location>
</feature>
<reference evidence="4" key="1">
    <citation type="journal article" date="2006" name="Proc. Natl. Acad. Sci. U.S.A.">
        <title>Genome analysis of the smallest free-living eukaryote Ostreococcus tauri unveils many unique features.</title>
        <authorList>
            <person name="Derelle E."/>
            <person name="Ferraz C."/>
            <person name="Rombauts S."/>
            <person name="Rouze P."/>
            <person name="Worden A.Z."/>
            <person name="Robbens S."/>
            <person name="Partensky F."/>
            <person name="Degroeve S."/>
            <person name="Echeynie S."/>
            <person name="Cooke R."/>
            <person name="Saeys Y."/>
            <person name="Wuyts J."/>
            <person name="Jabbari K."/>
            <person name="Bowler C."/>
            <person name="Panaud O."/>
            <person name="Piegu B."/>
            <person name="Ball S.G."/>
            <person name="Ral J.-P."/>
            <person name="Bouget F.-Y."/>
            <person name="Piganeau G."/>
            <person name="De Baets B."/>
            <person name="Picard A."/>
            <person name="Delseny M."/>
            <person name="Demaille J."/>
            <person name="Van de Peer Y."/>
            <person name="Moreau H."/>
        </authorList>
    </citation>
    <scope>NUCLEOTIDE SEQUENCE [LARGE SCALE GENOMIC DNA]</scope>
    <source>
        <strain evidence="4">OTTH 0595 / CCAP 157/2 / RCC745</strain>
    </source>
</reference>
<keyword evidence="1" id="KW-0862">Zinc</keyword>
<dbReference type="OrthoDB" id="514078at2759"/>
<dbReference type="Pfam" id="PF00098">
    <property type="entry name" value="zf-CCHC"/>
    <property type="match status" value="6"/>
</dbReference>
<feature type="domain" description="CCHC-type" evidence="2">
    <location>
        <begin position="158"/>
        <end position="173"/>
    </location>
</feature>
<evidence type="ECO:0000313" key="4">
    <source>
        <dbReference type="Proteomes" id="UP000009170"/>
    </source>
</evidence>
<dbReference type="AlphaFoldDB" id="A0A090M5V2"/>
<reference evidence="3 4" key="2">
    <citation type="journal article" date="2014" name="BMC Genomics">
        <title>An improved genome of the model marine alga Ostreococcus tauri unfolds by assessing Illumina de novo assemblies.</title>
        <authorList>
            <person name="Blanc-Mathieu R."/>
            <person name="Verhelst B."/>
            <person name="Derelle E."/>
            <person name="Rombauts S."/>
            <person name="Bouget F.Y."/>
            <person name="Carre I."/>
            <person name="Chateau A."/>
            <person name="Eyre-Walker A."/>
            <person name="Grimsley N."/>
            <person name="Moreau H."/>
            <person name="Piegu B."/>
            <person name="Rivals E."/>
            <person name="Schackwitz W."/>
            <person name="Van de Peer Y."/>
            <person name="Piganeau G."/>
        </authorList>
    </citation>
    <scope>NUCLEOTIDE SEQUENCE [LARGE SCALE GENOMIC DNA]</scope>
    <source>
        <strain evidence="4">OTTH 0595 / CCAP 157/2 / RCC745</strain>
    </source>
</reference>
<dbReference type="InterPro" id="IPR036875">
    <property type="entry name" value="Znf_CCHC_sf"/>
</dbReference>
<dbReference type="PANTHER" id="PTHR23002">
    <property type="entry name" value="ZINC FINGER CCHC DOMAIN CONTAINING PROTEIN"/>
    <property type="match status" value="1"/>
</dbReference>
<dbReference type="SMART" id="SM00343">
    <property type="entry name" value="ZnF_C2HC"/>
    <property type="match status" value="7"/>
</dbReference>
<dbReference type="RefSeq" id="XP_003081972.2">
    <property type="nucleotide sequence ID" value="XM_003081924.2"/>
</dbReference>
<dbReference type="GO" id="GO:0008270">
    <property type="term" value="F:zinc ion binding"/>
    <property type="evidence" value="ECO:0007669"/>
    <property type="project" value="UniProtKB-KW"/>
</dbReference>
<keyword evidence="1" id="KW-0863">Zinc-finger</keyword>
<feature type="domain" description="CCHC-type" evidence="2">
    <location>
        <begin position="207"/>
        <end position="222"/>
    </location>
</feature>
<evidence type="ECO:0000256" key="1">
    <source>
        <dbReference type="PROSITE-ProRule" id="PRU00047"/>
    </source>
</evidence>
<feature type="domain" description="CCHC-type" evidence="2">
    <location>
        <begin position="92"/>
        <end position="108"/>
    </location>
</feature>
<dbReference type="PROSITE" id="PS50158">
    <property type="entry name" value="ZF_CCHC"/>
    <property type="match status" value="7"/>
</dbReference>
<keyword evidence="4" id="KW-1185">Reference proteome</keyword>
<proteinExistence type="predicted"/>
<accession>A0A090M5V2</accession>
<dbReference type="SUPFAM" id="SSF57756">
    <property type="entry name" value="Retrovirus zinc finger-like domains"/>
    <property type="match status" value="4"/>
</dbReference>
<sequence length="251" mass="26606">MGKWVDDARDAAGGGRYAPYASGVVNDGLCRNCGEPGHYARECPRGAPSRGTDRCNRCGQIGHWAGECALPDTRGPGARPMRPMGGARPGDKCSRCGGLGHYARDCPSPVGAIMGVGARDGACRICGRMGHFARECRDRAGGGYDAPRRRLAGAEDVCNRCGEKGHWANMCPQPDNRPESERKKLGACRNCGEEGHIAKECPKPQMCRICKQEGHIAKECPNQAASNAAAMDADLDNYMKEGEAAKGEGAA</sequence>
<dbReference type="GO" id="GO:0003676">
    <property type="term" value="F:nucleic acid binding"/>
    <property type="evidence" value="ECO:0007669"/>
    <property type="project" value="InterPro"/>
</dbReference>
<evidence type="ECO:0000313" key="3">
    <source>
        <dbReference type="EMBL" id="CEF99625.1"/>
    </source>
</evidence>
<dbReference type="STRING" id="70448.A0A090M5V2"/>
<name>A0A090M5V2_OSTTA</name>
<dbReference type="EMBL" id="CAID01000011">
    <property type="protein sequence ID" value="CEF99625.1"/>
    <property type="molecule type" value="Genomic_DNA"/>
</dbReference>
<dbReference type="Proteomes" id="UP000009170">
    <property type="component" value="Unassembled WGS sequence"/>
</dbReference>
<feature type="domain" description="CCHC-type" evidence="2">
    <location>
        <begin position="30"/>
        <end position="45"/>
    </location>
</feature>
<evidence type="ECO:0000259" key="2">
    <source>
        <dbReference type="PROSITE" id="PS50158"/>
    </source>
</evidence>
<dbReference type="GeneID" id="9832412"/>
<feature type="domain" description="CCHC-type" evidence="2">
    <location>
        <begin position="54"/>
        <end position="68"/>
    </location>
</feature>
<organism evidence="3 4">
    <name type="scientific">Ostreococcus tauri</name>
    <name type="common">Marine green alga</name>
    <dbReference type="NCBI Taxonomy" id="70448"/>
    <lineage>
        <taxon>Eukaryota</taxon>
        <taxon>Viridiplantae</taxon>
        <taxon>Chlorophyta</taxon>
        <taxon>Mamiellophyceae</taxon>
        <taxon>Mamiellales</taxon>
        <taxon>Bathycoccaceae</taxon>
        <taxon>Ostreococcus</taxon>
    </lineage>
</organism>
<dbReference type="Pfam" id="PF13917">
    <property type="entry name" value="zf-CCHC_3"/>
    <property type="match status" value="1"/>
</dbReference>
<protein>
    <submittedName>
        <fullName evidence="3">Zinc finger, CCHC-type</fullName>
    </submittedName>
</protein>
<feature type="domain" description="CCHC-type" evidence="2">
    <location>
        <begin position="123"/>
        <end position="138"/>
    </location>
</feature>
<comment type="caution">
    <text evidence="3">The sequence shown here is derived from an EMBL/GenBank/DDBJ whole genome shotgun (WGS) entry which is preliminary data.</text>
</comment>
<keyword evidence="1" id="KW-0479">Metal-binding</keyword>